<sequence>KPTLMRQPSMADICYTGTSDGT</sequence>
<reference evidence="2" key="1">
    <citation type="submission" date="2021-02" db="EMBL/GenBank/DDBJ databases">
        <authorList>
            <person name="Nowell W R."/>
        </authorList>
    </citation>
    <scope>NUCLEOTIDE SEQUENCE</scope>
</reference>
<accession>A0A8S2G9T8</accession>
<feature type="non-terminal residue" evidence="2">
    <location>
        <position position="1"/>
    </location>
</feature>
<dbReference type="Proteomes" id="UP000682733">
    <property type="component" value="Unassembled WGS sequence"/>
</dbReference>
<feature type="region of interest" description="Disordered" evidence="1">
    <location>
        <begin position="1"/>
        <end position="22"/>
    </location>
</feature>
<gene>
    <name evidence="2" type="ORF">OVA965_LOCUS45311</name>
    <name evidence="3" type="ORF">TMI583_LOCUS48694</name>
</gene>
<evidence type="ECO:0000313" key="4">
    <source>
        <dbReference type="Proteomes" id="UP000677228"/>
    </source>
</evidence>
<dbReference type="EMBL" id="CAJNOK010070348">
    <property type="protein sequence ID" value="CAF1661514.1"/>
    <property type="molecule type" value="Genomic_DNA"/>
</dbReference>
<name>A0A8S2G9T8_9BILA</name>
<dbReference type="EMBL" id="CAJOBA010101031">
    <property type="protein sequence ID" value="CAF4520171.1"/>
    <property type="molecule type" value="Genomic_DNA"/>
</dbReference>
<evidence type="ECO:0000313" key="2">
    <source>
        <dbReference type="EMBL" id="CAF1661514.1"/>
    </source>
</evidence>
<evidence type="ECO:0000256" key="1">
    <source>
        <dbReference type="SAM" id="MobiDB-lite"/>
    </source>
</evidence>
<dbReference type="Proteomes" id="UP000677228">
    <property type="component" value="Unassembled WGS sequence"/>
</dbReference>
<protein>
    <submittedName>
        <fullName evidence="2">Uncharacterized protein</fullName>
    </submittedName>
</protein>
<organism evidence="2 4">
    <name type="scientific">Didymodactylos carnosus</name>
    <dbReference type="NCBI Taxonomy" id="1234261"/>
    <lineage>
        <taxon>Eukaryota</taxon>
        <taxon>Metazoa</taxon>
        <taxon>Spiralia</taxon>
        <taxon>Gnathifera</taxon>
        <taxon>Rotifera</taxon>
        <taxon>Eurotatoria</taxon>
        <taxon>Bdelloidea</taxon>
        <taxon>Philodinida</taxon>
        <taxon>Philodinidae</taxon>
        <taxon>Didymodactylos</taxon>
    </lineage>
</organism>
<dbReference type="AlphaFoldDB" id="A0A8S2G9T8"/>
<comment type="caution">
    <text evidence="2">The sequence shown here is derived from an EMBL/GenBank/DDBJ whole genome shotgun (WGS) entry which is preliminary data.</text>
</comment>
<proteinExistence type="predicted"/>
<evidence type="ECO:0000313" key="3">
    <source>
        <dbReference type="EMBL" id="CAF4520171.1"/>
    </source>
</evidence>